<dbReference type="GO" id="GO:0016787">
    <property type="term" value="F:hydrolase activity"/>
    <property type="evidence" value="ECO:0007669"/>
    <property type="project" value="UniProtKB-KW"/>
</dbReference>
<evidence type="ECO:0000256" key="1">
    <source>
        <dbReference type="ARBA" id="ARBA00022723"/>
    </source>
</evidence>
<sequence>MTKIALYDLDKTITKRPTYMPFLLHAAWRHERWRLAFLPGLVFLFAGYLVRALDRARLKELMQAMLLGSQVDAGKMKEMAESFAKATLEGNVHIQALAQIAKEKADGYRLVLATASYAFYAAPLARLLGFDDVIGTLVKRGEDEAILPKIDGENCYGEAKLRMVEAWGEEHGLPRDDLDVRFYSDSQTDLPVFDWSDDPISTNPNAKLRAIAEKRGWRIIAWG</sequence>
<dbReference type="SUPFAM" id="SSF56784">
    <property type="entry name" value="HAD-like"/>
    <property type="match status" value="1"/>
</dbReference>
<dbReference type="PANTHER" id="PTHR43344:SF13">
    <property type="entry name" value="PHOSPHATASE RV3661-RELATED"/>
    <property type="match status" value="1"/>
</dbReference>
<dbReference type="InterPro" id="IPR023214">
    <property type="entry name" value="HAD_sf"/>
</dbReference>
<name>A0A3D9FG24_9SPHN</name>
<keyword evidence="2 5" id="KW-0378">Hydrolase</keyword>
<evidence type="ECO:0000256" key="2">
    <source>
        <dbReference type="ARBA" id="ARBA00022801"/>
    </source>
</evidence>
<accession>A0A3D9FG24</accession>
<dbReference type="InterPro" id="IPR050582">
    <property type="entry name" value="HAD-like_SerB"/>
</dbReference>
<dbReference type="InterPro" id="IPR036412">
    <property type="entry name" value="HAD-like_sf"/>
</dbReference>
<reference evidence="5 6" key="1">
    <citation type="submission" date="2018-07" db="EMBL/GenBank/DDBJ databases">
        <title>Genomic Encyclopedia of Type Strains, Phase IV (KMG-IV): sequencing the most valuable type-strain genomes for metagenomic binning, comparative biology and taxonomic classification.</title>
        <authorList>
            <person name="Goeker M."/>
        </authorList>
    </citation>
    <scope>NUCLEOTIDE SEQUENCE [LARGE SCALE GENOMIC DNA]</scope>
    <source>
        <strain evidence="5 6">DSM 26725</strain>
    </source>
</reference>
<dbReference type="Proteomes" id="UP000256310">
    <property type="component" value="Unassembled WGS sequence"/>
</dbReference>
<dbReference type="EMBL" id="QRDP01000004">
    <property type="protein sequence ID" value="RED16739.1"/>
    <property type="molecule type" value="Genomic_DNA"/>
</dbReference>
<dbReference type="Gene3D" id="3.40.50.1000">
    <property type="entry name" value="HAD superfamily/HAD-like"/>
    <property type="match status" value="1"/>
</dbReference>
<keyword evidence="4" id="KW-0472">Membrane</keyword>
<evidence type="ECO:0000256" key="4">
    <source>
        <dbReference type="SAM" id="Phobius"/>
    </source>
</evidence>
<dbReference type="AlphaFoldDB" id="A0A3D9FG24"/>
<organism evidence="5 6">
    <name type="scientific">Parasphingopyxis lamellibrachiae</name>
    <dbReference type="NCBI Taxonomy" id="680125"/>
    <lineage>
        <taxon>Bacteria</taxon>
        <taxon>Pseudomonadati</taxon>
        <taxon>Pseudomonadota</taxon>
        <taxon>Alphaproteobacteria</taxon>
        <taxon>Sphingomonadales</taxon>
        <taxon>Sphingomonadaceae</taxon>
        <taxon>Parasphingopyxis</taxon>
    </lineage>
</organism>
<dbReference type="RefSeq" id="WP_211306401.1">
    <property type="nucleotide sequence ID" value="NZ_QRDP01000004.1"/>
</dbReference>
<evidence type="ECO:0000313" key="5">
    <source>
        <dbReference type="EMBL" id="RED16739.1"/>
    </source>
</evidence>
<keyword evidence="3" id="KW-0460">Magnesium</keyword>
<dbReference type="NCBIfam" id="TIGR01490">
    <property type="entry name" value="HAD-SF-IB-hyp1"/>
    <property type="match status" value="1"/>
</dbReference>
<dbReference type="PANTHER" id="PTHR43344">
    <property type="entry name" value="PHOSPHOSERINE PHOSPHATASE"/>
    <property type="match status" value="1"/>
</dbReference>
<dbReference type="NCBIfam" id="TIGR01488">
    <property type="entry name" value="HAD-SF-IB"/>
    <property type="match status" value="1"/>
</dbReference>
<keyword evidence="4" id="KW-1133">Transmembrane helix</keyword>
<comment type="caution">
    <text evidence="5">The sequence shown here is derived from an EMBL/GenBank/DDBJ whole genome shotgun (WGS) entry which is preliminary data.</text>
</comment>
<evidence type="ECO:0000313" key="6">
    <source>
        <dbReference type="Proteomes" id="UP000256310"/>
    </source>
</evidence>
<keyword evidence="1" id="KW-0479">Metal-binding</keyword>
<evidence type="ECO:0000256" key="3">
    <source>
        <dbReference type="ARBA" id="ARBA00022842"/>
    </source>
</evidence>
<proteinExistence type="predicted"/>
<keyword evidence="6" id="KW-1185">Reference proteome</keyword>
<dbReference type="Gene3D" id="1.20.1440.100">
    <property type="entry name" value="SG protein - dephosphorylation function"/>
    <property type="match status" value="1"/>
</dbReference>
<dbReference type="InterPro" id="IPR006385">
    <property type="entry name" value="HAD_hydro_SerB1"/>
</dbReference>
<gene>
    <name evidence="5" type="ORF">DFR46_1768</name>
</gene>
<feature type="transmembrane region" description="Helical" evidence="4">
    <location>
        <begin position="33"/>
        <end position="53"/>
    </location>
</feature>
<dbReference type="Pfam" id="PF12710">
    <property type="entry name" value="HAD"/>
    <property type="match status" value="1"/>
</dbReference>
<dbReference type="GO" id="GO:0046872">
    <property type="term" value="F:metal ion binding"/>
    <property type="evidence" value="ECO:0007669"/>
    <property type="project" value="UniProtKB-KW"/>
</dbReference>
<protein>
    <submittedName>
        <fullName evidence="5">HAD superfamily hydrolase (TIGR01490 family)</fullName>
    </submittedName>
</protein>
<keyword evidence="4" id="KW-0812">Transmembrane</keyword>